<name>A0A835I411_9MAGN</name>
<dbReference type="AlphaFoldDB" id="A0A835I411"/>
<proteinExistence type="predicted"/>
<reference evidence="1 2" key="1">
    <citation type="submission" date="2020-10" db="EMBL/GenBank/DDBJ databases">
        <title>The Coptis chinensis genome and diversification of protoberbering-type alkaloids.</title>
        <authorList>
            <person name="Wang B."/>
            <person name="Shu S."/>
            <person name="Song C."/>
            <person name="Liu Y."/>
        </authorList>
    </citation>
    <scope>NUCLEOTIDE SEQUENCE [LARGE SCALE GENOMIC DNA]</scope>
    <source>
        <strain evidence="1">HL-2020</strain>
        <tissue evidence="1">Leaf</tissue>
    </source>
</reference>
<dbReference type="EMBL" id="JADFTS010000004">
    <property type="protein sequence ID" value="KAF9609222.1"/>
    <property type="molecule type" value="Genomic_DNA"/>
</dbReference>
<accession>A0A835I411</accession>
<sequence>MVFYVKEKKFCSASASTDESACKDFRKSDEDIKEQVPPMEATSNEALDLNFSNNFDSKPKDEAKLFGIPTFPTNGSSRYLGVRPHSGIQKPYNRWSLAGRCGHGGWPRSGINTQPLPSDLRNVYQANNGGLPAPISFYCANNVGLSTPGAGMFDDNAFARKEYTQPITIGDGDTNLLKNKGMRSDLAQVARGTWIAANNSFDSDRLPWKAGQAKEKTTEAEELDLTLKL</sequence>
<keyword evidence="2" id="KW-1185">Reference proteome</keyword>
<dbReference type="Proteomes" id="UP000631114">
    <property type="component" value="Unassembled WGS sequence"/>
</dbReference>
<protein>
    <submittedName>
        <fullName evidence="1">Uncharacterized protein</fullName>
    </submittedName>
</protein>
<organism evidence="1 2">
    <name type="scientific">Coptis chinensis</name>
    <dbReference type="NCBI Taxonomy" id="261450"/>
    <lineage>
        <taxon>Eukaryota</taxon>
        <taxon>Viridiplantae</taxon>
        <taxon>Streptophyta</taxon>
        <taxon>Embryophyta</taxon>
        <taxon>Tracheophyta</taxon>
        <taxon>Spermatophyta</taxon>
        <taxon>Magnoliopsida</taxon>
        <taxon>Ranunculales</taxon>
        <taxon>Ranunculaceae</taxon>
        <taxon>Coptidoideae</taxon>
        <taxon>Coptis</taxon>
    </lineage>
</organism>
<gene>
    <name evidence="1" type="ORF">IFM89_014416</name>
</gene>
<evidence type="ECO:0000313" key="2">
    <source>
        <dbReference type="Proteomes" id="UP000631114"/>
    </source>
</evidence>
<evidence type="ECO:0000313" key="1">
    <source>
        <dbReference type="EMBL" id="KAF9609222.1"/>
    </source>
</evidence>
<comment type="caution">
    <text evidence="1">The sequence shown here is derived from an EMBL/GenBank/DDBJ whole genome shotgun (WGS) entry which is preliminary data.</text>
</comment>